<evidence type="ECO:0000256" key="1">
    <source>
        <dbReference type="SAM" id="SignalP"/>
    </source>
</evidence>
<reference evidence="3 5" key="2">
    <citation type="submission" date="2015-09" db="EMBL/GenBank/DDBJ databases">
        <authorList>
            <consortium name="Swine Surveillance"/>
        </authorList>
    </citation>
    <scope>NUCLEOTIDE SEQUENCE [LARGE SCALE GENOMIC DNA]</scope>
    <source>
        <strain evidence="3 5">5120</strain>
    </source>
</reference>
<sequence length="150" mass="17071">MKTWIAAAFMALASLVTVTEATAQSWYEPQRGTQERRDLMDAIRPHAWWKLGAPVQFVVKDLRVSGDRAFAWLKPQRPGGGQIDPSQTPAAQRDPYFAEDMWDVELQAILWKSGNVWVVVDHTVGATEAWWSAPEFCQGWYNVIRDYCGN</sequence>
<protein>
    <submittedName>
        <fullName evidence="3">Uncharacterized protein</fullName>
    </submittedName>
</protein>
<dbReference type="Proteomes" id="UP000051086">
    <property type="component" value="Unassembled WGS sequence"/>
</dbReference>
<proteinExistence type="predicted"/>
<feature type="signal peptide" evidence="1">
    <location>
        <begin position="1"/>
        <end position="23"/>
    </location>
</feature>
<dbReference type="Proteomes" id="UP000051887">
    <property type="component" value="Unassembled WGS sequence"/>
</dbReference>
<feature type="chain" id="PRO_5009792646" evidence="1">
    <location>
        <begin position="24"/>
        <end position="150"/>
    </location>
</feature>
<evidence type="ECO:0000313" key="5">
    <source>
        <dbReference type="Proteomes" id="UP000051887"/>
    </source>
</evidence>
<gene>
    <name evidence="2" type="ORF">TL5118_02473</name>
    <name evidence="3" type="ORF">TL5120_03151</name>
</gene>
<reference evidence="2 4" key="1">
    <citation type="submission" date="2015-09" db="EMBL/GenBank/DDBJ databases">
        <authorList>
            <person name="Rodrigo-Torres L."/>
            <person name="Arahal D.R."/>
        </authorList>
    </citation>
    <scope>NUCLEOTIDE SEQUENCE [LARGE SCALE GENOMIC DNA]</scope>
    <source>
        <strain evidence="2 4">CECT 5118</strain>
    </source>
</reference>
<accession>A0A0P1GCK4</accession>
<organism evidence="3 5">
    <name type="scientific">Thalassovita autumnalis</name>
    <dbReference type="NCBI Taxonomy" id="2072972"/>
    <lineage>
        <taxon>Bacteria</taxon>
        <taxon>Pseudomonadati</taxon>
        <taxon>Pseudomonadota</taxon>
        <taxon>Alphaproteobacteria</taxon>
        <taxon>Rhodobacterales</taxon>
        <taxon>Roseobacteraceae</taxon>
        <taxon>Thalassovita</taxon>
    </lineage>
</organism>
<evidence type="ECO:0000313" key="2">
    <source>
        <dbReference type="EMBL" id="CUH68096.1"/>
    </source>
</evidence>
<keyword evidence="4" id="KW-1185">Reference proteome</keyword>
<dbReference type="EMBL" id="CYSC01000040">
    <property type="protein sequence ID" value="CUH73343.1"/>
    <property type="molecule type" value="Genomic_DNA"/>
</dbReference>
<dbReference type="RefSeq" id="WP_058244501.1">
    <property type="nucleotide sequence ID" value="NZ_CYSB01000030.1"/>
</dbReference>
<evidence type="ECO:0000313" key="3">
    <source>
        <dbReference type="EMBL" id="CUH73343.1"/>
    </source>
</evidence>
<dbReference type="AlphaFoldDB" id="A0A0P1GCK4"/>
<dbReference type="EMBL" id="CYSB01000030">
    <property type="protein sequence ID" value="CUH68096.1"/>
    <property type="molecule type" value="Genomic_DNA"/>
</dbReference>
<name>A0A0P1GCK4_9RHOB</name>
<evidence type="ECO:0000313" key="4">
    <source>
        <dbReference type="Proteomes" id="UP000051086"/>
    </source>
</evidence>
<dbReference type="OrthoDB" id="5540942at2"/>
<keyword evidence="1" id="KW-0732">Signal</keyword>